<keyword evidence="1" id="KW-0479">Metal-binding</keyword>
<dbReference type="OrthoDB" id="1897736at2759"/>
<evidence type="ECO:0000313" key="8">
    <source>
        <dbReference type="Proteomes" id="UP001055439"/>
    </source>
</evidence>
<evidence type="ECO:0000256" key="5">
    <source>
        <dbReference type="ARBA" id="ARBA00023125"/>
    </source>
</evidence>
<keyword evidence="3" id="KW-0862">Zinc</keyword>
<evidence type="ECO:0000256" key="3">
    <source>
        <dbReference type="ARBA" id="ARBA00022833"/>
    </source>
</evidence>
<keyword evidence="5" id="KW-0238">DNA-binding</keyword>
<dbReference type="AlphaFoldDB" id="A0A9E7L8T7"/>
<evidence type="ECO:0000313" key="7">
    <source>
        <dbReference type="EMBL" id="URE48622.1"/>
    </source>
</evidence>
<feature type="compositionally biased region" description="Low complexity" evidence="6">
    <location>
        <begin position="67"/>
        <end position="96"/>
    </location>
</feature>
<dbReference type="GO" id="GO:0008270">
    <property type="term" value="F:zinc ion binding"/>
    <property type="evidence" value="ECO:0007669"/>
    <property type="project" value="UniProtKB-KW"/>
</dbReference>
<name>A0A9E7L8T7_9LILI</name>
<evidence type="ECO:0000256" key="1">
    <source>
        <dbReference type="ARBA" id="ARBA00022723"/>
    </source>
</evidence>
<keyword evidence="4" id="KW-0694">RNA-binding</keyword>
<protein>
    <submittedName>
        <fullName evidence="7">Zinc finger CCCH domain-containing protein</fullName>
    </submittedName>
</protein>
<dbReference type="PANTHER" id="PTHR24009">
    <property type="entry name" value="RNA-BINDING (RRM/RBD/RNP MOTIFS)"/>
    <property type="match status" value="1"/>
</dbReference>
<keyword evidence="2" id="KW-0863">Zinc-finger</keyword>
<dbReference type="Proteomes" id="UP001055439">
    <property type="component" value="Chromosome 9"/>
</dbReference>
<gene>
    <name evidence="7" type="ORF">MUK42_14006</name>
</gene>
<dbReference type="EMBL" id="CP097511">
    <property type="protein sequence ID" value="URE48622.1"/>
    <property type="molecule type" value="Genomic_DNA"/>
</dbReference>
<dbReference type="GO" id="GO:0003723">
    <property type="term" value="F:RNA binding"/>
    <property type="evidence" value="ECO:0007669"/>
    <property type="project" value="UniProtKB-KW"/>
</dbReference>
<keyword evidence="8" id="KW-1185">Reference proteome</keyword>
<evidence type="ECO:0000256" key="4">
    <source>
        <dbReference type="ARBA" id="ARBA00022884"/>
    </source>
</evidence>
<organism evidence="7 8">
    <name type="scientific">Musa troglodytarum</name>
    <name type="common">fe'i banana</name>
    <dbReference type="NCBI Taxonomy" id="320322"/>
    <lineage>
        <taxon>Eukaryota</taxon>
        <taxon>Viridiplantae</taxon>
        <taxon>Streptophyta</taxon>
        <taxon>Embryophyta</taxon>
        <taxon>Tracheophyta</taxon>
        <taxon>Spermatophyta</taxon>
        <taxon>Magnoliopsida</taxon>
        <taxon>Liliopsida</taxon>
        <taxon>Zingiberales</taxon>
        <taxon>Musaceae</taxon>
        <taxon>Musa</taxon>
    </lineage>
</organism>
<evidence type="ECO:0000256" key="6">
    <source>
        <dbReference type="SAM" id="MobiDB-lite"/>
    </source>
</evidence>
<sequence>MLYNSSSGQELLLRRKLEEQQQALELQQAIELHARRLMNLQLLDLKNRTLCSSAPAAVNSPTIEAAPAITIPTADTPSSSGSGSGSSSSQEQSPTGGELGHDEQIVTGELFPCLEVANLLRRKLILCAWYEQSRR</sequence>
<evidence type="ECO:0000256" key="2">
    <source>
        <dbReference type="ARBA" id="ARBA00022771"/>
    </source>
</evidence>
<reference evidence="7" key="1">
    <citation type="submission" date="2022-05" db="EMBL/GenBank/DDBJ databases">
        <title>The Musa troglodytarum L. genome provides insights into the mechanism of non-climacteric behaviour and enrichment of carotenoids.</title>
        <authorList>
            <person name="Wang J."/>
        </authorList>
    </citation>
    <scope>NUCLEOTIDE SEQUENCE</scope>
    <source>
        <tissue evidence="7">Leaf</tissue>
    </source>
</reference>
<proteinExistence type="predicted"/>
<feature type="region of interest" description="Disordered" evidence="6">
    <location>
        <begin position="67"/>
        <end position="102"/>
    </location>
</feature>
<accession>A0A9E7L8T7</accession>
<dbReference type="PANTHER" id="PTHR24009:SF3">
    <property type="entry name" value="RNA-BINDING (RRM_RBD_RNP MOTIFS) FAMILY PROTEIN-RELATED"/>
    <property type="match status" value="1"/>
</dbReference>
<dbReference type="GO" id="GO:0003677">
    <property type="term" value="F:DNA binding"/>
    <property type="evidence" value="ECO:0007669"/>
    <property type="project" value="UniProtKB-KW"/>
</dbReference>